<feature type="transmembrane region" description="Helical" evidence="1">
    <location>
        <begin position="45"/>
        <end position="65"/>
    </location>
</feature>
<protein>
    <recommendedName>
        <fullName evidence="4">Phage abortive infection protein</fullName>
    </recommendedName>
</protein>
<keyword evidence="1" id="KW-1133">Transmembrane helix</keyword>
<evidence type="ECO:0008006" key="4">
    <source>
        <dbReference type="Google" id="ProtNLM"/>
    </source>
</evidence>
<evidence type="ECO:0000313" key="3">
    <source>
        <dbReference type="Proteomes" id="UP000662783"/>
    </source>
</evidence>
<proteinExistence type="predicted"/>
<sequence length="207" mass="23738">MKKFFLKYIFPISAGVILTFIPIVLLTKLKFFPLGSESATIGSAIGGITAPFVGLIGAFLIYYTFRKQQESIESQDRFQYVEFLLDVIKELKSSFISFTDNAGTDIHGKVRTNEFQLNYFLSIINQYQNLANTMLSADIADNHRRLVLQDLFMWYISNLQILVNRTQEFRIQEGGRIIVNPILDDSFQGSFDSVMAVNMRVSEYLRN</sequence>
<dbReference type="AlphaFoldDB" id="A0A974WED4"/>
<name>A0A974WED4_9BACT</name>
<keyword evidence="1" id="KW-0812">Transmembrane</keyword>
<accession>A0A974WED4</accession>
<organism evidence="2 3">
    <name type="scientific">Fulvivirga lutea</name>
    <dbReference type="NCBI Taxonomy" id="2810512"/>
    <lineage>
        <taxon>Bacteria</taxon>
        <taxon>Pseudomonadati</taxon>
        <taxon>Bacteroidota</taxon>
        <taxon>Cytophagia</taxon>
        <taxon>Cytophagales</taxon>
        <taxon>Fulvivirgaceae</taxon>
        <taxon>Fulvivirga</taxon>
    </lineage>
</organism>
<dbReference type="RefSeq" id="WP_205721027.1">
    <property type="nucleotide sequence ID" value="NZ_CP070608.1"/>
</dbReference>
<dbReference type="EMBL" id="CP070608">
    <property type="protein sequence ID" value="QSE96511.1"/>
    <property type="molecule type" value="Genomic_DNA"/>
</dbReference>
<reference evidence="2" key="1">
    <citation type="submission" date="2021-02" db="EMBL/GenBank/DDBJ databases">
        <title>Fulvivirga sp. S481 isolated from sea water.</title>
        <authorList>
            <person name="Bae S.S."/>
            <person name="Baek K."/>
        </authorList>
    </citation>
    <scope>NUCLEOTIDE SEQUENCE</scope>
    <source>
        <strain evidence="2">S481</strain>
    </source>
</reference>
<evidence type="ECO:0000256" key="1">
    <source>
        <dbReference type="SAM" id="Phobius"/>
    </source>
</evidence>
<keyword evidence="1" id="KW-0472">Membrane</keyword>
<feature type="transmembrane region" description="Helical" evidence="1">
    <location>
        <begin position="5"/>
        <end position="25"/>
    </location>
</feature>
<keyword evidence="3" id="KW-1185">Reference proteome</keyword>
<evidence type="ECO:0000313" key="2">
    <source>
        <dbReference type="EMBL" id="QSE96511.1"/>
    </source>
</evidence>
<dbReference type="KEGG" id="fuv:JR347_12990"/>
<dbReference type="Proteomes" id="UP000662783">
    <property type="component" value="Chromosome"/>
</dbReference>
<gene>
    <name evidence="2" type="ORF">JR347_12990</name>
</gene>